<dbReference type="EMBL" id="JAEPRB010000007">
    <property type="protein sequence ID" value="KAG2227443.1"/>
    <property type="molecule type" value="Genomic_DNA"/>
</dbReference>
<dbReference type="GO" id="GO:0005737">
    <property type="term" value="C:cytoplasm"/>
    <property type="evidence" value="ECO:0007669"/>
    <property type="project" value="UniProtKB-SubCell"/>
</dbReference>
<dbReference type="AlphaFoldDB" id="A0A8H7SG21"/>
<dbReference type="GO" id="GO:0005634">
    <property type="term" value="C:nucleus"/>
    <property type="evidence" value="ECO:0007669"/>
    <property type="project" value="UniProtKB-SubCell"/>
</dbReference>
<evidence type="ECO:0000256" key="1">
    <source>
        <dbReference type="ARBA" id="ARBA00002738"/>
    </source>
</evidence>
<dbReference type="Proteomes" id="UP000646827">
    <property type="component" value="Unassembled WGS sequence"/>
</dbReference>
<comment type="caution">
    <text evidence="9">The sequence shown here is derived from an EMBL/GenBank/DDBJ whole genome shotgun (WGS) entry which is preliminary data.</text>
</comment>
<dbReference type="InterPro" id="IPR028094">
    <property type="entry name" value="RTC4_C"/>
</dbReference>
<accession>A0A8H7SG21</accession>
<protein>
    <recommendedName>
        <fullName evidence="5">Restriction of telomere capping protein 4</fullName>
    </recommendedName>
</protein>
<reference evidence="9 10" key="1">
    <citation type="submission" date="2020-12" db="EMBL/GenBank/DDBJ databases">
        <title>Metabolic potential, ecology and presence of endohyphal bacteria is reflected in genomic diversity of Mucoromycotina.</title>
        <authorList>
            <person name="Muszewska A."/>
            <person name="Okrasinska A."/>
            <person name="Steczkiewicz K."/>
            <person name="Drgas O."/>
            <person name="Orlowska M."/>
            <person name="Perlinska-Lenart U."/>
            <person name="Aleksandrzak-Piekarczyk T."/>
            <person name="Szatraj K."/>
            <person name="Zielenkiewicz U."/>
            <person name="Pilsyk S."/>
            <person name="Malc E."/>
            <person name="Mieczkowski P."/>
            <person name="Kruszewska J.S."/>
            <person name="Biernat P."/>
            <person name="Pawlowska J."/>
        </authorList>
    </citation>
    <scope>NUCLEOTIDE SEQUENCE [LARGE SCALE GENOMIC DNA]</scope>
    <source>
        <strain evidence="9 10">CBS 142.35</strain>
    </source>
</reference>
<evidence type="ECO:0000256" key="2">
    <source>
        <dbReference type="ARBA" id="ARBA00004123"/>
    </source>
</evidence>
<evidence type="ECO:0000259" key="8">
    <source>
        <dbReference type="SMART" id="SM01312"/>
    </source>
</evidence>
<dbReference type="Pfam" id="PF14474">
    <property type="entry name" value="RTC4"/>
    <property type="match status" value="1"/>
</dbReference>
<evidence type="ECO:0000313" key="10">
    <source>
        <dbReference type="Proteomes" id="UP000646827"/>
    </source>
</evidence>
<evidence type="ECO:0000256" key="4">
    <source>
        <dbReference type="ARBA" id="ARBA00009461"/>
    </source>
</evidence>
<sequence length="441" mass="51328">MQDVKSGTSDSNQLNIQTIFHHPVNQPTATDLDELNVVIQKELETFSTILQSTIETEERVMLLPDKKLIILSKLMKNTNKTNINSTIRLALLSYNDNVYQHEPFPEENAKEKEQTLGVIQDYFLGLQKCFRKQNIPISARQPLSEIIYFVHGNHFQTIRTKRFPRMIWPPVSPKLLAIWESRGRNPKIYKAAWKYIHRKKYPIVQTGKNPVTVEGDGGKPQMKKDELQELNELLAAADAIKLEPEGSTSRRTLRERTLERKVAFEEQLEFCRFHKIELIYKQEGMKKGYPTEINFKSLPERILSHLDTLVKIVKGLLYSSFCINEEEFVQENERVIKRSLFARMSRMEFYTSGYYGARGKAIIVNVLQHELLHKSRITRSDTYPLDELTFIQTILVLECSILLIQEDLSIPSYKDAFNILMSSHEYGLHVYPNPVEEDYDD</sequence>
<proteinExistence type="inferred from homology"/>
<evidence type="ECO:0000256" key="5">
    <source>
        <dbReference type="ARBA" id="ARBA00015162"/>
    </source>
</evidence>
<keyword evidence="7" id="KW-0539">Nucleus</keyword>
<evidence type="ECO:0000256" key="6">
    <source>
        <dbReference type="ARBA" id="ARBA00022490"/>
    </source>
</evidence>
<comment type="function">
    <text evidence="1">May be involved in a process influencing telomere capping.</text>
</comment>
<evidence type="ECO:0000313" key="9">
    <source>
        <dbReference type="EMBL" id="KAG2227443.1"/>
    </source>
</evidence>
<keyword evidence="6" id="KW-0963">Cytoplasm</keyword>
<name>A0A8H7SG21_9FUNG</name>
<gene>
    <name evidence="9" type="ORF">INT45_007468</name>
</gene>
<feature type="domain" description="Restriction of telomere capping protein 4 C-terminal" evidence="8">
    <location>
        <begin position="312"/>
        <end position="433"/>
    </location>
</feature>
<dbReference type="OrthoDB" id="128308at2759"/>
<dbReference type="InterPro" id="IPR039024">
    <property type="entry name" value="RTC4"/>
</dbReference>
<evidence type="ECO:0000256" key="7">
    <source>
        <dbReference type="ARBA" id="ARBA00023242"/>
    </source>
</evidence>
<evidence type="ECO:0000256" key="3">
    <source>
        <dbReference type="ARBA" id="ARBA00004496"/>
    </source>
</evidence>
<dbReference type="SMART" id="SM01312">
    <property type="entry name" value="RTC4"/>
    <property type="match status" value="1"/>
</dbReference>
<keyword evidence="10" id="KW-1185">Reference proteome</keyword>
<dbReference type="PANTHER" id="PTHR41391">
    <property type="entry name" value="RESTRICTION OF TELOMERE CAPPING PROTEIN 4"/>
    <property type="match status" value="1"/>
</dbReference>
<dbReference type="PANTHER" id="PTHR41391:SF1">
    <property type="entry name" value="RESTRICTION OF TELOMERE CAPPING PROTEIN 4"/>
    <property type="match status" value="1"/>
</dbReference>
<organism evidence="9 10">
    <name type="scientific">Circinella minor</name>
    <dbReference type="NCBI Taxonomy" id="1195481"/>
    <lineage>
        <taxon>Eukaryota</taxon>
        <taxon>Fungi</taxon>
        <taxon>Fungi incertae sedis</taxon>
        <taxon>Mucoromycota</taxon>
        <taxon>Mucoromycotina</taxon>
        <taxon>Mucoromycetes</taxon>
        <taxon>Mucorales</taxon>
        <taxon>Lichtheimiaceae</taxon>
        <taxon>Circinella</taxon>
    </lineage>
</organism>
<comment type="subcellular location">
    <subcellularLocation>
        <location evidence="3">Cytoplasm</location>
    </subcellularLocation>
    <subcellularLocation>
        <location evidence="2">Nucleus</location>
    </subcellularLocation>
</comment>
<comment type="similarity">
    <text evidence="4">Belongs to the RTC4 family.</text>
</comment>